<evidence type="ECO:0000313" key="2">
    <source>
        <dbReference type="EMBL" id="UOQ69148.1"/>
    </source>
</evidence>
<feature type="domain" description="Outer membrane protein beta-barrel" evidence="1">
    <location>
        <begin position="32"/>
        <end position="139"/>
    </location>
</feature>
<geneLocation type="plasmid" evidence="2 3">
    <name>unnamed3</name>
</geneLocation>
<dbReference type="InterPro" id="IPR025665">
    <property type="entry name" value="Beta-barrel_OMP_2"/>
</dbReference>
<protein>
    <submittedName>
        <fullName evidence="2">PorT family protein</fullName>
    </submittedName>
</protein>
<keyword evidence="3" id="KW-1185">Reference proteome</keyword>
<accession>A0ABY4GE01</accession>
<evidence type="ECO:0000259" key="1">
    <source>
        <dbReference type="Pfam" id="PF13568"/>
    </source>
</evidence>
<gene>
    <name evidence="2" type="ORF">MUN86_25880</name>
</gene>
<sequence length="139" mass="15413">MGAARYHYRGPGYCPTAEGTTAGWACRGLLAQVPFTPQGHLFGQTELLFNQQGYRLSHPETNYKARPRTSYLSLPVLVGVTSHHFFVLAGPQVNYVAAEREQYTSNGTLHPLDENPNTDASYYQRWQGALTGAVGYRFG</sequence>
<dbReference type="Pfam" id="PF13568">
    <property type="entry name" value="OMP_b-brl_2"/>
    <property type="match status" value="1"/>
</dbReference>
<dbReference type="RefSeq" id="WP_245126902.1">
    <property type="nucleotide sequence ID" value="NZ_CP095064.1"/>
</dbReference>
<name>A0ABY4GE01_9BACT</name>
<keyword evidence="2" id="KW-0614">Plasmid</keyword>
<evidence type="ECO:0000313" key="3">
    <source>
        <dbReference type="Proteomes" id="UP000830401"/>
    </source>
</evidence>
<proteinExistence type="predicted"/>
<reference evidence="2" key="1">
    <citation type="submission" date="2022-04" db="EMBL/GenBank/DDBJ databases">
        <title>Hymenobacter sp. isolated from the air.</title>
        <authorList>
            <person name="Won M."/>
            <person name="Lee C.-M."/>
            <person name="Woen H.-Y."/>
            <person name="Kwon S.-W."/>
        </authorList>
    </citation>
    <scope>NUCLEOTIDE SEQUENCE</scope>
    <source>
        <strain evidence="2">5420S-77</strain>
        <plasmid evidence="2">unnamed3</plasmid>
    </source>
</reference>
<dbReference type="Proteomes" id="UP000830401">
    <property type="component" value="Plasmid unnamed3"/>
</dbReference>
<organism evidence="2 3">
    <name type="scientific">Hymenobacter volaticus</name>
    <dbReference type="NCBI Taxonomy" id="2932254"/>
    <lineage>
        <taxon>Bacteria</taxon>
        <taxon>Pseudomonadati</taxon>
        <taxon>Bacteroidota</taxon>
        <taxon>Cytophagia</taxon>
        <taxon>Cytophagales</taxon>
        <taxon>Hymenobacteraceae</taxon>
        <taxon>Hymenobacter</taxon>
    </lineage>
</organism>
<dbReference type="EMBL" id="CP095064">
    <property type="protein sequence ID" value="UOQ69148.1"/>
    <property type="molecule type" value="Genomic_DNA"/>
</dbReference>